<reference evidence="12 13" key="1">
    <citation type="journal article" date="2020" name="Nature">
        <title>Six reference-quality genomes reveal evolution of bat adaptations.</title>
        <authorList>
            <person name="Jebb D."/>
            <person name="Huang Z."/>
            <person name="Pippel M."/>
            <person name="Hughes G.M."/>
            <person name="Lavrichenko K."/>
            <person name="Devanna P."/>
            <person name="Winkler S."/>
            <person name="Jermiin L.S."/>
            <person name="Skirmuntt E.C."/>
            <person name="Katzourakis A."/>
            <person name="Burkitt-Gray L."/>
            <person name="Ray D.A."/>
            <person name="Sullivan K.A.M."/>
            <person name="Roscito J.G."/>
            <person name="Kirilenko B.M."/>
            <person name="Davalos L.M."/>
            <person name="Corthals A.P."/>
            <person name="Power M.L."/>
            <person name="Jones G."/>
            <person name="Ransome R.D."/>
            <person name="Dechmann D.K.N."/>
            <person name="Locatelli A.G."/>
            <person name="Puechmaille S.J."/>
            <person name="Fedrigo O."/>
            <person name="Jarvis E.D."/>
            <person name="Hiller M."/>
            <person name="Vernes S.C."/>
            <person name="Myers E.W."/>
            <person name="Teeling E.C."/>
        </authorList>
    </citation>
    <scope>NUCLEOTIDE SEQUENCE [LARGE SCALE GENOMIC DNA]</scope>
    <source>
        <strain evidence="12">MRouAeg1</strain>
        <tissue evidence="12">Muscle</tissue>
    </source>
</reference>
<keyword evidence="7" id="KW-0256">Endoplasmic reticulum</keyword>
<evidence type="ECO:0000256" key="3">
    <source>
        <dbReference type="ARBA" id="ARBA00004319"/>
    </source>
</evidence>
<dbReference type="GO" id="GO:0005788">
    <property type="term" value="C:endoplasmic reticulum lumen"/>
    <property type="evidence" value="ECO:0007669"/>
    <property type="project" value="UniProtKB-SubCell"/>
</dbReference>
<dbReference type="InterPro" id="IPR036249">
    <property type="entry name" value="Thioredoxin-like_sf"/>
</dbReference>
<dbReference type="EMBL" id="JACASE010000002">
    <property type="protein sequence ID" value="KAF6496076.1"/>
    <property type="molecule type" value="Genomic_DNA"/>
</dbReference>
<dbReference type="PANTHER" id="PTHR18929">
    <property type="entry name" value="PROTEIN DISULFIDE ISOMERASE"/>
    <property type="match status" value="1"/>
</dbReference>
<dbReference type="GO" id="GO:0009986">
    <property type="term" value="C:cell surface"/>
    <property type="evidence" value="ECO:0007669"/>
    <property type="project" value="TreeGrafter"/>
</dbReference>
<evidence type="ECO:0000256" key="1">
    <source>
        <dbReference type="ARBA" id="ARBA00001182"/>
    </source>
</evidence>
<sequence>MKSWPLSRVRGAGKKFLEGSPSRAPTLLATPTSPCRHVPPSGLVLFPDVALLDTACLAAASDELELTEDNFESRVSNMGSAGLMLAELFAPWCGHCKRLAAEYEATRFKGIVPLAEVDCTASTNTCNKYGVSGYPALKIFRDGEEAGAYDGPRTADGSVSHVKKQAEPASVPLRTKEEFEKFVSYRCFSGGFFGELIQ</sequence>
<evidence type="ECO:0000256" key="5">
    <source>
        <dbReference type="ARBA" id="ARBA00012723"/>
    </source>
</evidence>
<gene>
    <name evidence="12" type="ORF">HJG63_010314</name>
</gene>
<evidence type="ECO:0000256" key="9">
    <source>
        <dbReference type="ARBA" id="ARBA00023284"/>
    </source>
</evidence>
<evidence type="ECO:0000256" key="2">
    <source>
        <dbReference type="ARBA" id="ARBA00004223"/>
    </source>
</evidence>
<feature type="domain" description="Thioredoxin" evidence="11">
    <location>
        <begin position="49"/>
        <end position="167"/>
    </location>
</feature>
<evidence type="ECO:0000256" key="8">
    <source>
        <dbReference type="ARBA" id="ARBA00023235"/>
    </source>
</evidence>
<dbReference type="InterPro" id="IPR017937">
    <property type="entry name" value="Thioredoxin_CS"/>
</dbReference>
<dbReference type="SUPFAM" id="SSF52833">
    <property type="entry name" value="Thioredoxin-like"/>
    <property type="match status" value="1"/>
</dbReference>
<dbReference type="Pfam" id="PF00085">
    <property type="entry name" value="Thioredoxin"/>
    <property type="match status" value="1"/>
</dbReference>
<dbReference type="GO" id="GO:0042470">
    <property type="term" value="C:melanosome"/>
    <property type="evidence" value="ECO:0007669"/>
    <property type="project" value="UniProtKB-SubCell"/>
</dbReference>
<accession>A0A7J8JGQ2</accession>
<dbReference type="Proteomes" id="UP000593571">
    <property type="component" value="Unassembled WGS sequence"/>
</dbReference>
<comment type="caution">
    <text evidence="12">The sequence shown here is derived from an EMBL/GenBank/DDBJ whole genome shotgun (WGS) entry which is preliminary data.</text>
</comment>
<dbReference type="InterPro" id="IPR013766">
    <property type="entry name" value="Thioredoxin_domain"/>
</dbReference>
<dbReference type="GO" id="GO:0006457">
    <property type="term" value="P:protein folding"/>
    <property type="evidence" value="ECO:0007669"/>
    <property type="project" value="TreeGrafter"/>
</dbReference>
<comment type="catalytic activity">
    <reaction evidence="1">
        <text>Catalyzes the rearrangement of -S-S- bonds in proteins.</text>
        <dbReference type="EC" id="5.3.4.1"/>
    </reaction>
</comment>
<dbReference type="GO" id="GO:0034976">
    <property type="term" value="P:response to endoplasmic reticulum stress"/>
    <property type="evidence" value="ECO:0007669"/>
    <property type="project" value="TreeGrafter"/>
</dbReference>
<keyword evidence="9" id="KW-0676">Redox-active center</keyword>
<dbReference type="AlphaFoldDB" id="A0A7J8JGQ2"/>
<protein>
    <recommendedName>
        <fullName evidence="6">Protein disulfide-isomerase A3</fullName>
        <ecNumber evidence="5">5.3.4.1</ecNumber>
    </recommendedName>
</protein>
<dbReference type="Gene3D" id="3.40.30.10">
    <property type="entry name" value="Glutaredoxin"/>
    <property type="match status" value="1"/>
</dbReference>
<evidence type="ECO:0000256" key="10">
    <source>
        <dbReference type="ARBA" id="ARBA00045713"/>
    </source>
</evidence>
<dbReference type="EC" id="5.3.4.1" evidence="5"/>
<evidence type="ECO:0000313" key="13">
    <source>
        <dbReference type="Proteomes" id="UP000593571"/>
    </source>
</evidence>
<comment type="subcellular location">
    <subcellularLocation>
        <location evidence="3">Endoplasmic reticulum lumen</location>
    </subcellularLocation>
    <subcellularLocation>
        <location evidence="2">Melanosome</location>
    </subcellularLocation>
</comment>
<comment type="similarity">
    <text evidence="4">Belongs to the protein disulfide isomerase family.</text>
</comment>
<dbReference type="PROSITE" id="PS00194">
    <property type="entry name" value="THIOREDOXIN_1"/>
    <property type="match status" value="1"/>
</dbReference>
<evidence type="ECO:0000259" key="11">
    <source>
        <dbReference type="PROSITE" id="PS51352"/>
    </source>
</evidence>
<organism evidence="12 13">
    <name type="scientific">Rousettus aegyptiacus</name>
    <name type="common">Egyptian fruit bat</name>
    <name type="synonym">Pteropus aegyptiacus</name>
    <dbReference type="NCBI Taxonomy" id="9407"/>
    <lineage>
        <taxon>Eukaryota</taxon>
        <taxon>Metazoa</taxon>
        <taxon>Chordata</taxon>
        <taxon>Craniata</taxon>
        <taxon>Vertebrata</taxon>
        <taxon>Euteleostomi</taxon>
        <taxon>Mammalia</taxon>
        <taxon>Eutheria</taxon>
        <taxon>Laurasiatheria</taxon>
        <taxon>Chiroptera</taxon>
        <taxon>Yinpterochiroptera</taxon>
        <taxon>Pteropodoidea</taxon>
        <taxon>Pteropodidae</taxon>
        <taxon>Rousettinae</taxon>
        <taxon>Rousettus</taxon>
    </lineage>
</organism>
<evidence type="ECO:0000256" key="4">
    <source>
        <dbReference type="ARBA" id="ARBA00006347"/>
    </source>
</evidence>
<comment type="function">
    <text evidence="10">Protein disulfide isomerase that catalyzes the formation, isomerization, and reduction or oxidation of disulfide bonds in client proteins and functions as a protein folding chaperone. Core component of the major histocompatibility complex class I (MHC I) peptide loading complex where it functions as an essential folding chaperone for TAPBP. Through TAPBP, assists the dynamic assembly of the MHC I complex with high affinity antigens in the endoplasmic reticulum. Therefore, plays a crucial role in the presentation of antigens to cytotoxic T cells in adaptive immunity.</text>
</comment>
<evidence type="ECO:0000256" key="7">
    <source>
        <dbReference type="ARBA" id="ARBA00022824"/>
    </source>
</evidence>
<name>A0A7J8JGQ2_ROUAE</name>
<proteinExistence type="inferred from homology"/>
<keyword evidence="8" id="KW-0413">Isomerase</keyword>
<evidence type="ECO:0000256" key="6">
    <source>
        <dbReference type="ARBA" id="ARBA00022313"/>
    </source>
</evidence>
<keyword evidence="13" id="KW-1185">Reference proteome</keyword>
<dbReference type="PRINTS" id="PR00421">
    <property type="entry name" value="THIOREDOXIN"/>
</dbReference>
<dbReference type="PANTHER" id="PTHR18929:SF132">
    <property type="entry name" value="PROTEIN DISULFIDE-ISOMERASE A3"/>
    <property type="match status" value="1"/>
</dbReference>
<evidence type="ECO:0000313" key="12">
    <source>
        <dbReference type="EMBL" id="KAF6496076.1"/>
    </source>
</evidence>
<dbReference type="PROSITE" id="PS51352">
    <property type="entry name" value="THIOREDOXIN_2"/>
    <property type="match status" value="1"/>
</dbReference>
<dbReference type="GO" id="GO:0003756">
    <property type="term" value="F:protein disulfide isomerase activity"/>
    <property type="evidence" value="ECO:0007669"/>
    <property type="project" value="UniProtKB-EC"/>
</dbReference>